<accession>A0A0G1Y0Q7</accession>
<dbReference type="SUPFAM" id="SSF53448">
    <property type="entry name" value="Nucleotide-diphospho-sugar transferases"/>
    <property type="match status" value="1"/>
</dbReference>
<dbReference type="Pfam" id="PF00535">
    <property type="entry name" value="Glycos_transf_2"/>
    <property type="match status" value="1"/>
</dbReference>
<comment type="subcellular location">
    <subcellularLocation>
        <location evidence="1">Cell membrane</location>
    </subcellularLocation>
</comment>
<dbReference type="AlphaFoldDB" id="A0A0G1Y0Q7"/>
<dbReference type="PANTHER" id="PTHR43646:SF2">
    <property type="entry name" value="GLYCOSYLTRANSFERASE 2-LIKE DOMAIN-CONTAINING PROTEIN"/>
    <property type="match status" value="1"/>
</dbReference>
<keyword evidence="5" id="KW-0472">Membrane</keyword>
<evidence type="ECO:0000256" key="4">
    <source>
        <dbReference type="ARBA" id="ARBA00022679"/>
    </source>
</evidence>
<proteinExistence type="predicted"/>
<sequence>MRPYLAVIDFTMISVVVPAYNEEKEITRCLTALAQQKTGREFEVVVVDNASTDATAQAAKEFLGKLSLTIIFEEQKGRGAARAAGFKAARGEIILSTDADTAVPPNWVENLASGLVQSKAVAVAGSMTVTGCGKMATAAFNFIQPLTARLYRVLFGHYWPGGYNFAIYKDVYQRAGGFNPKLNAMEDTDLGFRVKKIGKIRFLPKVIVQFSGRRFEKRLIPGLVDYVVQFLNYYFGREKGTYLSDVR</sequence>
<evidence type="ECO:0000259" key="6">
    <source>
        <dbReference type="Pfam" id="PF00535"/>
    </source>
</evidence>
<dbReference type="EMBL" id="LCPZ01000009">
    <property type="protein sequence ID" value="KKW08497.1"/>
    <property type="molecule type" value="Genomic_DNA"/>
</dbReference>
<evidence type="ECO:0000256" key="5">
    <source>
        <dbReference type="ARBA" id="ARBA00023136"/>
    </source>
</evidence>
<feature type="domain" description="Glycosyltransferase 2-like" evidence="6">
    <location>
        <begin position="14"/>
        <end position="132"/>
    </location>
</feature>
<evidence type="ECO:0000256" key="3">
    <source>
        <dbReference type="ARBA" id="ARBA00022676"/>
    </source>
</evidence>
<keyword evidence="4" id="KW-0808">Transferase</keyword>
<keyword evidence="2" id="KW-1003">Cell membrane</keyword>
<dbReference type="InterPro" id="IPR029044">
    <property type="entry name" value="Nucleotide-diphossugar_trans"/>
</dbReference>
<evidence type="ECO:0000313" key="8">
    <source>
        <dbReference type="Proteomes" id="UP000033965"/>
    </source>
</evidence>
<comment type="caution">
    <text evidence="7">The sequence shown here is derived from an EMBL/GenBank/DDBJ whole genome shotgun (WGS) entry which is preliminary data.</text>
</comment>
<dbReference type="Gene3D" id="3.90.550.10">
    <property type="entry name" value="Spore Coat Polysaccharide Biosynthesis Protein SpsA, Chain A"/>
    <property type="match status" value="1"/>
</dbReference>
<name>A0A0G1Y0Q7_9BACT</name>
<reference evidence="7 8" key="1">
    <citation type="journal article" date="2015" name="Nature">
        <title>rRNA introns, odd ribosomes, and small enigmatic genomes across a large radiation of phyla.</title>
        <authorList>
            <person name="Brown C.T."/>
            <person name="Hug L.A."/>
            <person name="Thomas B.C."/>
            <person name="Sharon I."/>
            <person name="Castelle C.J."/>
            <person name="Singh A."/>
            <person name="Wilkins M.J."/>
            <person name="Williams K.H."/>
            <person name="Banfield J.F."/>
        </authorList>
    </citation>
    <scope>NUCLEOTIDE SEQUENCE [LARGE SCALE GENOMIC DNA]</scope>
</reference>
<dbReference type="InterPro" id="IPR001173">
    <property type="entry name" value="Glyco_trans_2-like"/>
</dbReference>
<dbReference type="PANTHER" id="PTHR43646">
    <property type="entry name" value="GLYCOSYLTRANSFERASE"/>
    <property type="match status" value="1"/>
</dbReference>
<evidence type="ECO:0000256" key="2">
    <source>
        <dbReference type="ARBA" id="ARBA00022475"/>
    </source>
</evidence>
<evidence type="ECO:0000256" key="1">
    <source>
        <dbReference type="ARBA" id="ARBA00004236"/>
    </source>
</evidence>
<dbReference type="Proteomes" id="UP000033965">
    <property type="component" value="Unassembled WGS sequence"/>
</dbReference>
<dbReference type="GO" id="GO:0005886">
    <property type="term" value="C:plasma membrane"/>
    <property type="evidence" value="ECO:0007669"/>
    <property type="project" value="UniProtKB-SubCell"/>
</dbReference>
<keyword evidence="3" id="KW-0328">Glycosyltransferase</keyword>
<evidence type="ECO:0000313" key="7">
    <source>
        <dbReference type="EMBL" id="KKW08497.1"/>
    </source>
</evidence>
<dbReference type="GO" id="GO:0016757">
    <property type="term" value="F:glycosyltransferase activity"/>
    <property type="evidence" value="ECO:0007669"/>
    <property type="project" value="UniProtKB-KW"/>
</dbReference>
<organism evidence="7 8">
    <name type="scientific">Candidatus Kaiserbacteria bacterium GW2011_GWA2_49_19</name>
    <dbReference type="NCBI Taxonomy" id="1618669"/>
    <lineage>
        <taxon>Bacteria</taxon>
        <taxon>Candidatus Kaiseribacteriota</taxon>
    </lineage>
</organism>
<gene>
    <name evidence="7" type="ORF">UY44_C0009G0010</name>
</gene>
<protein>
    <recommendedName>
        <fullName evidence="6">Glycosyltransferase 2-like domain-containing protein</fullName>
    </recommendedName>
</protein>